<reference evidence="1" key="1">
    <citation type="submission" date="2023-06" db="EMBL/GenBank/DDBJ databases">
        <authorList>
            <person name="Jiang Y."/>
            <person name="Liu Q."/>
        </authorList>
    </citation>
    <scope>NUCLEOTIDE SEQUENCE</scope>
    <source>
        <strain evidence="1">CGMCC 1.12090</strain>
    </source>
</reference>
<sequence>MKQPVVLPPRDEKRIGRANGATFFRSFLLADRRPSVIDFRETLVGLEGTNPRDLPEDLVWAVHGTRSIADASIYFSKASIDEGKLLYEVELWMAFDHLKESTTSVTEQSVRNSGLLTSTRLRADYEQELKDIVLSYVEGRITKKDFAVVSTLSLQQLLVQFPSAVWRFMRERPYVKAFVHQAVVRVAEKNDKREAVGARLNVITFRPDPKRVVEASVRQDAGIKVTL</sequence>
<keyword evidence="2" id="KW-1185">Reference proteome</keyword>
<accession>A0ABT8S9R8</accession>
<gene>
    <name evidence="1" type="ORF">Q2T77_25600</name>
</gene>
<organism evidence="1 2">
    <name type="scientific">Variovorax ginsengisoli</name>
    <dbReference type="NCBI Taxonomy" id="363844"/>
    <lineage>
        <taxon>Bacteria</taxon>
        <taxon>Pseudomonadati</taxon>
        <taxon>Pseudomonadota</taxon>
        <taxon>Betaproteobacteria</taxon>
        <taxon>Burkholderiales</taxon>
        <taxon>Comamonadaceae</taxon>
        <taxon>Variovorax</taxon>
    </lineage>
</organism>
<protein>
    <submittedName>
        <fullName evidence="1">Uncharacterized protein</fullName>
    </submittedName>
</protein>
<name>A0ABT8S9R8_9BURK</name>
<evidence type="ECO:0000313" key="1">
    <source>
        <dbReference type="EMBL" id="MDO1535664.1"/>
    </source>
</evidence>
<dbReference type="Proteomes" id="UP001169027">
    <property type="component" value="Unassembled WGS sequence"/>
</dbReference>
<dbReference type="RefSeq" id="WP_301813450.1">
    <property type="nucleotide sequence ID" value="NZ_JAUJZH010000021.1"/>
</dbReference>
<proteinExistence type="predicted"/>
<dbReference type="EMBL" id="JAUKVY010000021">
    <property type="protein sequence ID" value="MDO1535664.1"/>
    <property type="molecule type" value="Genomic_DNA"/>
</dbReference>
<comment type="caution">
    <text evidence="1">The sequence shown here is derived from an EMBL/GenBank/DDBJ whole genome shotgun (WGS) entry which is preliminary data.</text>
</comment>
<evidence type="ECO:0000313" key="2">
    <source>
        <dbReference type="Proteomes" id="UP001169027"/>
    </source>
</evidence>